<dbReference type="GO" id="GO:0016791">
    <property type="term" value="F:phosphatase activity"/>
    <property type="evidence" value="ECO:0007669"/>
    <property type="project" value="TreeGrafter"/>
</dbReference>
<dbReference type="PANTHER" id="PTHR11567:SF110">
    <property type="entry name" value="2-PHOSPHOXYLOSE PHOSPHATASE 1"/>
    <property type="match status" value="1"/>
</dbReference>
<comment type="similarity">
    <text evidence="1">Belongs to the histidine acid phosphatase family.</text>
</comment>
<dbReference type="Proteomes" id="UP000179807">
    <property type="component" value="Unassembled WGS sequence"/>
</dbReference>
<keyword evidence="5" id="KW-1185">Reference proteome</keyword>
<dbReference type="PANTHER" id="PTHR11567">
    <property type="entry name" value="ACID PHOSPHATASE-RELATED"/>
    <property type="match status" value="1"/>
</dbReference>
<gene>
    <name evidence="4" type="ORF">TRFO_31345</name>
</gene>
<comment type="caution">
    <text evidence="4">The sequence shown here is derived from an EMBL/GenBank/DDBJ whole genome shotgun (WGS) entry which is preliminary data.</text>
</comment>
<dbReference type="RefSeq" id="XP_068354869.1">
    <property type="nucleotide sequence ID" value="XM_068507887.1"/>
</dbReference>
<evidence type="ECO:0000256" key="3">
    <source>
        <dbReference type="SAM" id="SignalP"/>
    </source>
</evidence>
<name>A0A1J4JWT2_9EUKA</name>
<dbReference type="AlphaFoldDB" id="A0A1J4JWT2"/>
<feature type="signal peptide" evidence="3">
    <location>
        <begin position="1"/>
        <end position="19"/>
    </location>
</feature>
<dbReference type="Pfam" id="PF00328">
    <property type="entry name" value="His_Phos_2"/>
    <property type="match status" value="1"/>
</dbReference>
<dbReference type="Gene3D" id="3.40.50.1240">
    <property type="entry name" value="Phosphoglycerate mutase-like"/>
    <property type="match status" value="1"/>
</dbReference>
<keyword evidence="3" id="KW-0732">Signal</keyword>
<evidence type="ECO:0000256" key="1">
    <source>
        <dbReference type="ARBA" id="ARBA00005375"/>
    </source>
</evidence>
<dbReference type="SUPFAM" id="SSF53254">
    <property type="entry name" value="Phosphoglycerate mutase-like"/>
    <property type="match status" value="1"/>
</dbReference>
<evidence type="ECO:0000313" key="5">
    <source>
        <dbReference type="Proteomes" id="UP000179807"/>
    </source>
</evidence>
<dbReference type="InterPro" id="IPR029033">
    <property type="entry name" value="His_PPase_superfam"/>
</dbReference>
<dbReference type="OrthoDB" id="5821688at2759"/>
<dbReference type="InterPro" id="IPR000560">
    <property type="entry name" value="His_Pase_clade-2"/>
</dbReference>
<evidence type="ECO:0000313" key="4">
    <source>
        <dbReference type="EMBL" id="OHT01733.1"/>
    </source>
</evidence>
<keyword evidence="2" id="KW-0378">Hydrolase</keyword>
<sequence>MIFFHFCFFSFGVLQECVAENQIPEISNEYKLVQHHVITNCGSHSPFTTFLPRENRGTWQCDPRSENSSYSSRHSIFPIDLPREIHTIIDKRYAEYPPNCGLGSITVEGMNQVSDLGSNYRKFLFETHHLINEKINLDEILIRSTFEEHSYQTAVSFVSGLFKNLNNGKIINIVSGTKNKEIIVPNKNQCKDLNNLISSFENSDDAQKEIEFAKSELSSIFQLFDIKSPTKKNIINICEWINSMKCNDQILESNISNKFKSCQNILQKLRFGAFSSDRGKIGVAASPVMREILRNIDNFMNQSKNIKFSLIAAEDTTIAAILSLLKNEKLNDQILLASHLSFSVLQKDDFYYLQVFMNGKPLNISDRNILKYDEFKIKFEKLINYCHELP</sequence>
<dbReference type="GeneID" id="94842591"/>
<dbReference type="InterPro" id="IPR050645">
    <property type="entry name" value="Histidine_acid_phosphatase"/>
</dbReference>
<dbReference type="VEuPathDB" id="TrichDB:TRFO_31345"/>
<dbReference type="EMBL" id="MLAK01000897">
    <property type="protein sequence ID" value="OHT01733.1"/>
    <property type="molecule type" value="Genomic_DNA"/>
</dbReference>
<protein>
    <submittedName>
        <fullName evidence="4">Histidine acid phosphatase</fullName>
    </submittedName>
</protein>
<accession>A0A1J4JWT2</accession>
<proteinExistence type="inferred from homology"/>
<reference evidence="4" key="1">
    <citation type="submission" date="2016-10" db="EMBL/GenBank/DDBJ databases">
        <authorList>
            <person name="Benchimol M."/>
            <person name="Almeida L.G."/>
            <person name="Vasconcelos A.T."/>
            <person name="Perreira-Neves A."/>
            <person name="Rosa I.A."/>
            <person name="Tasca T."/>
            <person name="Bogo M.R."/>
            <person name="de Souza W."/>
        </authorList>
    </citation>
    <scope>NUCLEOTIDE SEQUENCE [LARGE SCALE GENOMIC DNA]</scope>
    <source>
        <strain evidence="4">K</strain>
    </source>
</reference>
<feature type="chain" id="PRO_5013289353" evidence="3">
    <location>
        <begin position="20"/>
        <end position="390"/>
    </location>
</feature>
<evidence type="ECO:0000256" key="2">
    <source>
        <dbReference type="ARBA" id="ARBA00022801"/>
    </source>
</evidence>
<organism evidence="4 5">
    <name type="scientific">Tritrichomonas foetus</name>
    <dbReference type="NCBI Taxonomy" id="1144522"/>
    <lineage>
        <taxon>Eukaryota</taxon>
        <taxon>Metamonada</taxon>
        <taxon>Parabasalia</taxon>
        <taxon>Tritrichomonadida</taxon>
        <taxon>Tritrichomonadidae</taxon>
        <taxon>Tritrichomonas</taxon>
    </lineage>
</organism>